<dbReference type="InterPro" id="IPR036866">
    <property type="entry name" value="RibonucZ/Hydroxyglut_hydro"/>
</dbReference>
<dbReference type="OrthoDB" id="418728at2"/>
<sequence>MAYEIEFHPVGSGANSGDAITMRYWTGAEWRVIVIDAGFQETGEAIVEHVRSVYGTNTVEHVVSTHPDNDHISGLRAVISQLNVQNLWMHVPEYHAKNMMDYFHDPRWTLEGLTADLRRAYPIVSEIRDLALKRGTSLHPPFLGAKIGPFTVLSPTQAMYEGLLPQFRDTPKPAQQLLVLLGHWLTGIGRRVATEIRRIIAEDLFTETLREGGITAAENESSVVLYGQIDGRNIFLTADAGLRALGAAVSYGIAIGLQFGTALNIFQVPHHGSRNNISPALLNRIVGNVSGFGSRRSIGCVISAGPEDETHPRQVVVNALLRRGVEPQDTKKGMLLFNHGVPDRAGFSPAPTLEFATRVEAYD</sequence>
<evidence type="ECO:0000313" key="3">
    <source>
        <dbReference type="Proteomes" id="UP000325641"/>
    </source>
</evidence>
<dbReference type="RefSeq" id="WP_151650240.1">
    <property type="nucleotide sequence ID" value="NZ_CP044543.1"/>
</dbReference>
<evidence type="ECO:0000313" key="2">
    <source>
        <dbReference type="EMBL" id="QFI76795.1"/>
    </source>
</evidence>
<protein>
    <submittedName>
        <fullName evidence="2">MBL fold metallo-hydrolase</fullName>
    </submittedName>
</protein>
<dbReference type="Gene3D" id="3.60.15.10">
    <property type="entry name" value="Ribonuclease Z/Hydroxyacylglutathione hydrolase-like"/>
    <property type="match status" value="1"/>
</dbReference>
<accession>A0A5P6PER6</accession>
<dbReference type="InterPro" id="IPR001279">
    <property type="entry name" value="Metallo-B-lactamas"/>
</dbReference>
<name>A0A5P6PER6_9BRAD</name>
<reference evidence="3" key="1">
    <citation type="submission" date="2019-10" db="EMBL/GenBank/DDBJ databases">
        <title>Complete Genome Sequence of Bradyrhizobium betae type strain PL7HG1T.</title>
        <authorList>
            <person name="Bromfield E.S.P."/>
            <person name="Cloutier S."/>
        </authorList>
    </citation>
    <scope>NUCLEOTIDE SEQUENCE [LARGE SCALE GENOMIC DNA]</scope>
    <source>
        <strain evidence="3">PL7HG1</strain>
    </source>
</reference>
<dbReference type="AlphaFoldDB" id="A0A5P6PER6"/>
<evidence type="ECO:0000259" key="1">
    <source>
        <dbReference type="Pfam" id="PF00753"/>
    </source>
</evidence>
<proteinExistence type="predicted"/>
<dbReference type="Proteomes" id="UP000325641">
    <property type="component" value="Chromosome"/>
</dbReference>
<dbReference type="Pfam" id="PF00753">
    <property type="entry name" value="Lactamase_B"/>
    <property type="match status" value="1"/>
</dbReference>
<keyword evidence="2" id="KW-0378">Hydrolase</keyword>
<feature type="domain" description="Metallo-beta-lactamase" evidence="1">
    <location>
        <begin position="31"/>
        <end position="103"/>
    </location>
</feature>
<dbReference type="GO" id="GO:0016787">
    <property type="term" value="F:hydrolase activity"/>
    <property type="evidence" value="ECO:0007669"/>
    <property type="project" value="UniProtKB-KW"/>
</dbReference>
<dbReference type="SUPFAM" id="SSF56281">
    <property type="entry name" value="Metallo-hydrolase/oxidoreductase"/>
    <property type="match status" value="1"/>
</dbReference>
<organism evidence="2 3">
    <name type="scientific">Bradyrhizobium betae</name>
    <dbReference type="NCBI Taxonomy" id="244734"/>
    <lineage>
        <taxon>Bacteria</taxon>
        <taxon>Pseudomonadati</taxon>
        <taxon>Pseudomonadota</taxon>
        <taxon>Alphaproteobacteria</taxon>
        <taxon>Hyphomicrobiales</taxon>
        <taxon>Nitrobacteraceae</taxon>
        <taxon>Bradyrhizobium</taxon>
    </lineage>
</organism>
<dbReference type="KEGG" id="bbet:F8237_32980"/>
<gene>
    <name evidence="2" type="ORF">F8237_32980</name>
</gene>
<dbReference type="PANTHER" id="PTHR30619:SF1">
    <property type="entry name" value="RECOMBINATION PROTEIN 2"/>
    <property type="match status" value="1"/>
</dbReference>
<dbReference type="EMBL" id="CP044543">
    <property type="protein sequence ID" value="QFI76795.1"/>
    <property type="molecule type" value="Genomic_DNA"/>
</dbReference>
<dbReference type="InterPro" id="IPR052159">
    <property type="entry name" value="Competence_DNA_uptake"/>
</dbReference>
<dbReference type="PANTHER" id="PTHR30619">
    <property type="entry name" value="DNA INTERNALIZATION/COMPETENCE PROTEIN COMEC/REC2"/>
    <property type="match status" value="1"/>
</dbReference>